<proteinExistence type="predicted"/>
<dbReference type="HOGENOM" id="CLU_2653121_0_0_9"/>
<protein>
    <recommendedName>
        <fullName evidence="3">DUF2249 domain-containing protein</fullName>
    </recommendedName>
</protein>
<reference evidence="1 2" key="2">
    <citation type="journal article" date="2012" name="Stand. Genomic Sci.">
        <title>Complete genome sequence of the moderately thermophilic mineral-sulfide-oxidizing firmicute Sulfobacillus acidophilus type strain (NAL(T)).</title>
        <authorList>
            <person name="Anderson I."/>
            <person name="Chertkov O."/>
            <person name="Chen A."/>
            <person name="Saunders E."/>
            <person name="Lapidus A."/>
            <person name="Nolan M."/>
            <person name="Lucas S."/>
            <person name="Hammon N."/>
            <person name="Deshpande S."/>
            <person name="Cheng J.F."/>
            <person name="Han C."/>
            <person name="Tapia R."/>
            <person name="Goodwin L.A."/>
            <person name="Pitluck S."/>
            <person name="Liolios K."/>
            <person name="Pagani I."/>
            <person name="Ivanova N."/>
            <person name="Mikhailova N."/>
            <person name="Pati A."/>
            <person name="Palaniappan K."/>
            <person name="Land M."/>
            <person name="Pan C."/>
            <person name="Rohde M."/>
            <person name="Pukall R."/>
            <person name="Goker M."/>
            <person name="Detter J.C."/>
            <person name="Woyke T."/>
            <person name="Bristow J."/>
            <person name="Eisen J.A."/>
            <person name="Markowitz V."/>
            <person name="Hugenholtz P."/>
            <person name="Kyrpides N.C."/>
            <person name="Klenk H.P."/>
            <person name="Mavromatis K."/>
        </authorList>
    </citation>
    <scope>NUCLEOTIDE SEQUENCE [LARGE SCALE GENOMIC DNA]</scope>
    <source>
        <strain evidence="2">ATCC 700253 / DSM 10332 / NAL</strain>
    </source>
</reference>
<evidence type="ECO:0000313" key="1">
    <source>
        <dbReference type="EMBL" id="AEW06674.1"/>
    </source>
</evidence>
<evidence type="ECO:0008006" key="3">
    <source>
        <dbReference type="Google" id="ProtNLM"/>
    </source>
</evidence>
<sequence>MVVLDLKGLPASERRPKIQEAIAGLEPGDTAMLVISHEDFWGAIPKTIEGFSGQVDFQLMTFEKNYSVVNILVQKR</sequence>
<keyword evidence="2" id="KW-1185">Reference proteome</keyword>
<dbReference type="EMBL" id="CP003179">
    <property type="protein sequence ID" value="AEW06674.1"/>
    <property type="molecule type" value="Genomic_DNA"/>
</dbReference>
<dbReference type="KEGG" id="sap:Sulac_3228"/>
<name>G8TSI2_SULAD</name>
<accession>G8TSI2</accession>
<dbReference type="AlphaFoldDB" id="G8TSI2"/>
<organism evidence="1 2">
    <name type="scientific">Sulfobacillus acidophilus (strain ATCC 700253 / DSM 10332 / NAL)</name>
    <dbReference type="NCBI Taxonomy" id="679936"/>
    <lineage>
        <taxon>Bacteria</taxon>
        <taxon>Bacillati</taxon>
        <taxon>Bacillota</taxon>
        <taxon>Clostridia</taxon>
        <taxon>Eubacteriales</taxon>
        <taxon>Clostridiales Family XVII. Incertae Sedis</taxon>
        <taxon>Sulfobacillus</taxon>
    </lineage>
</organism>
<evidence type="ECO:0000313" key="2">
    <source>
        <dbReference type="Proteomes" id="UP000005439"/>
    </source>
</evidence>
<reference evidence="2" key="1">
    <citation type="submission" date="2011-12" db="EMBL/GenBank/DDBJ databases">
        <title>The complete genome of chromosome of Sulfobacillus acidophilus DSM 10332.</title>
        <authorList>
            <person name="Lucas S."/>
            <person name="Han J."/>
            <person name="Lapidus A."/>
            <person name="Bruce D."/>
            <person name="Goodwin L."/>
            <person name="Pitluck S."/>
            <person name="Peters L."/>
            <person name="Kyrpides N."/>
            <person name="Mavromatis K."/>
            <person name="Ivanova N."/>
            <person name="Mikhailova N."/>
            <person name="Chertkov O."/>
            <person name="Saunders E."/>
            <person name="Detter J.C."/>
            <person name="Tapia R."/>
            <person name="Han C."/>
            <person name="Land M."/>
            <person name="Hauser L."/>
            <person name="Markowitz V."/>
            <person name="Cheng J.-F."/>
            <person name="Hugenholtz P."/>
            <person name="Woyke T."/>
            <person name="Wu D."/>
            <person name="Pukall R."/>
            <person name="Gehrich-Schroeter G."/>
            <person name="Schneider S."/>
            <person name="Klenk H.-P."/>
            <person name="Eisen J.A."/>
        </authorList>
    </citation>
    <scope>NUCLEOTIDE SEQUENCE [LARGE SCALE GENOMIC DNA]</scope>
    <source>
        <strain evidence="2">ATCC 700253 / DSM 10332 / NAL</strain>
    </source>
</reference>
<dbReference type="PATRIC" id="fig|679936.5.peg.3338"/>
<dbReference type="Proteomes" id="UP000005439">
    <property type="component" value="Chromosome"/>
</dbReference>
<gene>
    <name evidence="1" type="ordered locus">Sulac_3228</name>
</gene>